<dbReference type="GO" id="GO:0007601">
    <property type="term" value="P:visual perception"/>
    <property type="evidence" value="ECO:0007669"/>
    <property type="project" value="InterPro"/>
</dbReference>
<organism evidence="8 9">
    <name type="scientific">Aedes aegypti</name>
    <name type="common">Yellowfever mosquito</name>
    <name type="synonym">Culex aegypti</name>
    <dbReference type="NCBI Taxonomy" id="7159"/>
    <lineage>
        <taxon>Eukaryota</taxon>
        <taxon>Metazoa</taxon>
        <taxon>Ecdysozoa</taxon>
        <taxon>Arthropoda</taxon>
        <taxon>Hexapoda</taxon>
        <taxon>Insecta</taxon>
        <taxon>Pterygota</taxon>
        <taxon>Neoptera</taxon>
        <taxon>Endopterygota</taxon>
        <taxon>Diptera</taxon>
        <taxon>Nematocera</taxon>
        <taxon>Culicoidea</taxon>
        <taxon>Culicidae</taxon>
        <taxon>Culicinae</taxon>
        <taxon>Aedini</taxon>
        <taxon>Aedes</taxon>
        <taxon>Stegomyia</taxon>
    </lineage>
</organism>
<evidence type="ECO:0000256" key="3">
    <source>
        <dbReference type="ARBA" id="ARBA00022989"/>
    </source>
</evidence>
<feature type="transmembrane region" description="Helical" evidence="6">
    <location>
        <begin position="345"/>
        <end position="363"/>
    </location>
</feature>
<dbReference type="InterPro" id="IPR002956">
    <property type="entry name" value="Bride_of_7less"/>
</dbReference>
<feature type="transmembrane region" description="Helical" evidence="6">
    <location>
        <begin position="308"/>
        <end position="333"/>
    </location>
</feature>
<dbReference type="HOGENOM" id="CLU_010513_1_0_1"/>
<evidence type="ECO:0000313" key="8">
    <source>
        <dbReference type="EMBL" id="EAT41346.2"/>
    </source>
</evidence>
<dbReference type="InterPro" id="IPR017978">
    <property type="entry name" value="GPCR_3_C"/>
</dbReference>
<evidence type="ECO:0000256" key="4">
    <source>
        <dbReference type="ARBA" id="ARBA00023136"/>
    </source>
</evidence>
<dbReference type="CDD" id="cd15042">
    <property type="entry name" value="7tmC_Boss"/>
    <property type="match status" value="1"/>
</dbReference>
<dbReference type="Proteomes" id="UP000682892">
    <property type="component" value="Unassembled WGS sequence"/>
</dbReference>
<dbReference type="EMBL" id="CH477416">
    <property type="protein sequence ID" value="EAT41346.2"/>
    <property type="molecule type" value="Genomic_DNA"/>
</dbReference>
<feature type="transmembrane region" description="Helical" evidence="6">
    <location>
        <begin position="535"/>
        <end position="558"/>
    </location>
</feature>
<protein>
    <submittedName>
        <fullName evidence="8">AAEL007004-PA</fullName>
    </submittedName>
</protein>
<dbReference type="PaxDb" id="7159-AAEL007004-PA"/>
<evidence type="ECO:0000256" key="6">
    <source>
        <dbReference type="SAM" id="Phobius"/>
    </source>
</evidence>
<feature type="domain" description="G-protein coupled receptors family 3 profile" evidence="7">
    <location>
        <begin position="307"/>
        <end position="555"/>
    </location>
</feature>
<dbReference type="InterPro" id="IPR050726">
    <property type="entry name" value="mGluR"/>
</dbReference>
<keyword evidence="5" id="KW-0325">Glycoprotein</keyword>
<evidence type="ECO:0000259" key="7">
    <source>
        <dbReference type="Pfam" id="PF00003"/>
    </source>
</evidence>
<feature type="non-terminal residue" evidence="8">
    <location>
        <position position="658"/>
    </location>
</feature>
<dbReference type="AlphaFoldDB" id="Q173V0"/>
<dbReference type="VEuPathDB" id="VectorBase:AAEL007004"/>
<evidence type="ECO:0000256" key="2">
    <source>
        <dbReference type="ARBA" id="ARBA00022692"/>
    </source>
</evidence>
<reference evidence="8" key="1">
    <citation type="submission" date="2005-10" db="EMBL/GenBank/DDBJ databases">
        <authorList>
            <person name="Loftus B.J."/>
            <person name="Nene V.M."/>
            <person name="Hannick L.I."/>
            <person name="Bidwell S."/>
            <person name="Haas B."/>
            <person name="Amedeo P."/>
            <person name="Orvis J."/>
            <person name="Wortman J.R."/>
            <person name="White O.R."/>
            <person name="Salzberg S."/>
            <person name="Shumway M."/>
            <person name="Koo H."/>
            <person name="Zhao Y."/>
            <person name="Holmes M."/>
            <person name="Miller J."/>
            <person name="Schatz M."/>
            <person name="Pop M."/>
            <person name="Pai G."/>
            <person name="Utterback T."/>
            <person name="Rogers Y.-H."/>
            <person name="Kravitz S."/>
            <person name="Fraser C.M."/>
        </authorList>
    </citation>
    <scope>NUCLEOTIDE SEQUENCE</scope>
    <source>
        <strain evidence="8">Liverpool</strain>
    </source>
</reference>
<gene>
    <name evidence="8" type="primary">GPRBOS1</name>
    <name evidence="8" type="ORF">AaeL_AAEL007004</name>
</gene>
<name>Q173V0_AEDAE</name>
<evidence type="ECO:0000256" key="5">
    <source>
        <dbReference type="ARBA" id="ARBA00023180"/>
    </source>
</evidence>
<proteinExistence type="predicted"/>
<keyword evidence="4 6" id="KW-0472">Membrane</keyword>
<accession>Q173V0</accession>
<feature type="transmembrane region" description="Helical" evidence="6">
    <location>
        <begin position="507"/>
        <end position="529"/>
    </location>
</feature>
<sequence>GIFIDPSIWPAVQSIVDSLDYNIYPFPSSNDLLYSKAAHLLYELPWSNPNSSIAVRSESAETSNKFTAICRHEHLCLENFPSDHTIFIILGLTRSVSFATNGTLIVVLSGRDMLFVSDLPNESYIITENEINLPWTEDSDRYGSNILASDVLSSGSVFLELVELLNLHTKEFCSEIDQSLCSHLNATLDNWQYYAKLPSQKIISMLKLQNFTQSMTFEMRQKFSSKANSSEEILDLKPIASSNMVTNVTTLYHLNEYKHQSAESLKLGNIFFCSKEFEIRHPDYIEHRRPIYHGNDYYEMYWQVKQEAWVAAGLTIASLGILFCLAILIFLIVRVCMDDVLEGNPLSSILLLISLIFQFASFLPFSLEYTGYMPDLLHKADTIYTWNTLCTVKIFLLSVCYCTTFSLLLCRAIMLASIGSEGGFLSHVNGYLQSVICIFSTLVQLGLSTQLVIVLHASSHNISCNEIYYGNWFWATIAYDGILLAALIVLSPYIFRSQRNYREGMLLVTGSILCLVIWTTWIPLCVFGYEWREAAVSLGLVATALAVLVGVMIPRCFLMVRSIARSDLVQALPSLTSLAFAQANQYISEQVSQIVFKLTTNFTKTCLCISLQSVYECVNPAMRQQRSATAETFMEHEIDEPYLATSEIPTLPLRGNRR</sequence>
<keyword evidence="3 6" id="KW-1133">Transmembrane helix</keyword>
<reference evidence="8" key="2">
    <citation type="journal article" date="2007" name="Science">
        <title>Genome sequence of Aedes aegypti, a major arbovirus vector.</title>
        <authorList>
            <person name="Nene V."/>
            <person name="Wortman J.R."/>
            <person name="Lawson D."/>
            <person name="Haas B."/>
            <person name="Kodira C."/>
            <person name="Tu Z.J."/>
            <person name="Loftus B."/>
            <person name="Xi Z."/>
            <person name="Megy K."/>
            <person name="Grabherr M."/>
            <person name="Ren Q."/>
            <person name="Zdobnov E.M."/>
            <person name="Lobo N.F."/>
            <person name="Campbell K.S."/>
            <person name="Brown S.E."/>
            <person name="Bonaldo M.F."/>
            <person name="Zhu J."/>
            <person name="Sinkins S.P."/>
            <person name="Hogenkamp D.G."/>
            <person name="Amedeo P."/>
            <person name="Arensburger P."/>
            <person name="Atkinson P.W."/>
            <person name="Bidwell S."/>
            <person name="Biedler J."/>
            <person name="Birney E."/>
            <person name="Bruggner R.V."/>
            <person name="Costas J."/>
            <person name="Coy M.R."/>
            <person name="Crabtree J."/>
            <person name="Crawford M."/>
            <person name="Debruyn B."/>
            <person name="Decaprio D."/>
            <person name="Eiglmeier K."/>
            <person name="Eisenstadt E."/>
            <person name="El-Dorry H."/>
            <person name="Gelbart W.M."/>
            <person name="Gomes S.L."/>
            <person name="Hammond M."/>
            <person name="Hannick L.I."/>
            <person name="Hogan J.R."/>
            <person name="Holmes M.H."/>
            <person name="Jaffe D."/>
            <person name="Johnston J.S."/>
            <person name="Kennedy R.C."/>
            <person name="Koo H."/>
            <person name="Kravitz S."/>
            <person name="Kriventseva E.V."/>
            <person name="Kulp D."/>
            <person name="Labutti K."/>
            <person name="Lee E."/>
            <person name="Li S."/>
            <person name="Lovin D.D."/>
            <person name="Mao C."/>
            <person name="Mauceli E."/>
            <person name="Menck C.F."/>
            <person name="Miller J.R."/>
            <person name="Montgomery P."/>
            <person name="Mori A."/>
            <person name="Nascimento A.L."/>
            <person name="Naveira H.F."/>
            <person name="Nusbaum C."/>
            <person name="O'leary S."/>
            <person name="Orvis J."/>
            <person name="Pertea M."/>
            <person name="Quesneville H."/>
            <person name="Reidenbach K.R."/>
            <person name="Rogers Y.H."/>
            <person name="Roth C.W."/>
            <person name="Schneider J.R."/>
            <person name="Schatz M."/>
            <person name="Shumway M."/>
            <person name="Stanke M."/>
            <person name="Stinson E.O."/>
            <person name="Tubio J.M."/>
            <person name="Vanzee J.P."/>
            <person name="Verjovski-Almeida S."/>
            <person name="Werner D."/>
            <person name="White O."/>
            <person name="Wyder S."/>
            <person name="Zeng Q."/>
            <person name="Zhao Q."/>
            <person name="Zhao Y."/>
            <person name="Hill C.A."/>
            <person name="Raikhel A.S."/>
            <person name="Soares M.B."/>
            <person name="Knudson D.L."/>
            <person name="Lee N.H."/>
            <person name="Galagan J."/>
            <person name="Salzberg S.L."/>
            <person name="Paulsen I.T."/>
            <person name="Dimopoulos G."/>
            <person name="Collins F.H."/>
            <person name="Birren B."/>
            <person name="Fraser-Liggett C.M."/>
            <person name="Severson D.W."/>
        </authorList>
    </citation>
    <scope>NUCLEOTIDE SEQUENCE [LARGE SCALE GENOMIC DNA]</scope>
    <source>
        <strain evidence="8">Liverpool</strain>
    </source>
</reference>
<dbReference type="PRINTS" id="PR01223">
    <property type="entry name" value="BRIDEOF7LESS"/>
</dbReference>
<feature type="transmembrane region" description="Helical" evidence="6">
    <location>
        <begin position="431"/>
        <end position="453"/>
    </location>
</feature>
<keyword evidence="2 6" id="KW-0812">Transmembrane</keyword>
<dbReference type="Pfam" id="PF00003">
    <property type="entry name" value="7tm_3"/>
    <property type="match status" value="1"/>
</dbReference>
<evidence type="ECO:0000313" key="9">
    <source>
        <dbReference type="Proteomes" id="UP000682892"/>
    </source>
</evidence>
<dbReference type="eggNOG" id="KOG1056">
    <property type="taxonomic scope" value="Eukaryota"/>
</dbReference>
<reference evidence="8" key="3">
    <citation type="submission" date="2012-09" db="EMBL/GenBank/DDBJ databases">
        <authorList>
            <consortium name="VectorBase"/>
        </authorList>
    </citation>
    <scope>NUCLEOTIDE SEQUENCE</scope>
    <source>
        <strain evidence="8">Liverpool</strain>
    </source>
</reference>
<dbReference type="GO" id="GO:0004930">
    <property type="term" value="F:G protein-coupled receptor activity"/>
    <property type="evidence" value="ECO:0007669"/>
    <property type="project" value="InterPro"/>
</dbReference>
<dbReference type="GO" id="GO:0016020">
    <property type="term" value="C:membrane"/>
    <property type="evidence" value="ECO:0007669"/>
    <property type="project" value="UniProtKB-SubCell"/>
</dbReference>
<dbReference type="GO" id="GO:0005118">
    <property type="term" value="F:sevenless binding"/>
    <property type="evidence" value="ECO:0007669"/>
    <property type="project" value="InterPro"/>
</dbReference>
<dbReference type="STRING" id="7159.Q173V0"/>
<comment type="subcellular location">
    <subcellularLocation>
        <location evidence="1">Membrane</location>
        <topology evidence="1">Multi-pass membrane protein</topology>
    </subcellularLocation>
</comment>
<feature type="transmembrane region" description="Helical" evidence="6">
    <location>
        <begin position="383"/>
        <end position="410"/>
    </location>
</feature>
<feature type="non-terminal residue" evidence="8">
    <location>
        <position position="1"/>
    </location>
</feature>
<feature type="transmembrane region" description="Helical" evidence="6">
    <location>
        <begin position="473"/>
        <end position="495"/>
    </location>
</feature>
<dbReference type="PhylomeDB" id="Q173V0"/>
<evidence type="ECO:0000256" key="1">
    <source>
        <dbReference type="ARBA" id="ARBA00004141"/>
    </source>
</evidence>
<dbReference type="PANTHER" id="PTHR24060">
    <property type="entry name" value="METABOTROPIC GLUTAMATE RECEPTOR"/>
    <property type="match status" value="1"/>
</dbReference>